<evidence type="ECO:0000256" key="3">
    <source>
        <dbReference type="ARBA" id="ARBA00023002"/>
    </source>
</evidence>
<dbReference type="PANTHER" id="PTHR48084:SF1">
    <property type="entry name" value="2-OXOGLUTARATE SYNTHASE SUBUNIT KORB"/>
    <property type="match status" value="1"/>
</dbReference>
<dbReference type="GeneID" id="76207776"/>
<reference evidence="7" key="2">
    <citation type="submission" date="2020-09" db="EMBL/GenBank/DDBJ databases">
        <authorList>
            <person name="Sun Q."/>
            <person name="Ohkuma M."/>
        </authorList>
    </citation>
    <scope>NUCLEOTIDE SEQUENCE</scope>
    <source>
        <strain evidence="7">JCM 11219</strain>
    </source>
</reference>
<dbReference type="OrthoDB" id="30755at2157"/>
<dbReference type="InterPro" id="IPR029061">
    <property type="entry name" value="THDP-binding"/>
</dbReference>
<organism evidence="7 8">
    <name type="scientific">Vulcanisaeta souniana JCM 11219</name>
    <dbReference type="NCBI Taxonomy" id="1293586"/>
    <lineage>
        <taxon>Archaea</taxon>
        <taxon>Thermoproteota</taxon>
        <taxon>Thermoprotei</taxon>
        <taxon>Thermoproteales</taxon>
        <taxon>Thermoproteaceae</taxon>
        <taxon>Vulcanisaeta</taxon>
    </lineage>
</organism>
<evidence type="ECO:0000313" key="9">
    <source>
        <dbReference type="Proteomes" id="UP001060771"/>
    </source>
</evidence>
<dbReference type="EMBL" id="BMNM01000016">
    <property type="protein sequence ID" value="GGI87104.1"/>
    <property type="molecule type" value="Genomic_DNA"/>
</dbReference>
<evidence type="ECO:0000259" key="5">
    <source>
        <dbReference type="Pfam" id="PF02775"/>
    </source>
</evidence>
<evidence type="ECO:0000256" key="4">
    <source>
        <dbReference type="ARBA" id="ARBA00048893"/>
    </source>
</evidence>
<reference evidence="9" key="3">
    <citation type="submission" date="2022-09" db="EMBL/GenBank/DDBJ databases">
        <title>Complete genome sequence of Vulcanisaeta souniana.</title>
        <authorList>
            <person name="Kato S."/>
            <person name="Itoh T."/>
            <person name="Ohkuma M."/>
        </authorList>
    </citation>
    <scope>NUCLEOTIDE SEQUENCE [LARGE SCALE GENOMIC DNA]</scope>
    <source>
        <strain evidence="9">JCM 11219</strain>
    </source>
</reference>
<dbReference type="EC" id="1.2.7.11" evidence="2"/>
<proteinExistence type="predicted"/>
<dbReference type="SUPFAM" id="SSF52518">
    <property type="entry name" value="Thiamin diphosphate-binding fold (THDP-binding)"/>
    <property type="match status" value="1"/>
</dbReference>
<dbReference type="Proteomes" id="UP001060771">
    <property type="component" value="Chromosome"/>
</dbReference>
<dbReference type="EMBL" id="AP026830">
    <property type="protein sequence ID" value="BDR93141.1"/>
    <property type="molecule type" value="Genomic_DNA"/>
</dbReference>
<dbReference type="PANTHER" id="PTHR48084">
    <property type="entry name" value="2-OXOGLUTARATE OXIDOREDUCTASE SUBUNIT KORB-RELATED"/>
    <property type="match status" value="1"/>
</dbReference>
<comment type="subunit">
    <text evidence="1">Heterodimer composed of an alpha and a beta subunit.</text>
</comment>
<name>A0A830EIT7_9CREN</name>
<dbReference type="RefSeq" id="WP_188604215.1">
    <property type="nucleotide sequence ID" value="NZ_AP026830.1"/>
</dbReference>
<dbReference type="AlphaFoldDB" id="A0A830EIT7"/>
<dbReference type="Pfam" id="PF02775">
    <property type="entry name" value="TPP_enzyme_C"/>
    <property type="match status" value="1"/>
</dbReference>
<dbReference type="GO" id="GO:0030976">
    <property type="term" value="F:thiamine pyrophosphate binding"/>
    <property type="evidence" value="ECO:0007669"/>
    <property type="project" value="InterPro"/>
</dbReference>
<evidence type="ECO:0000313" key="8">
    <source>
        <dbReference type="Proteomes" id="UP000657075"/>
    </source>
</evidence>
<evidence type="ECO:0000256" key="2">
    <source>
        <dbReference type="ARBA" id="ARBA00012691"/>
    </source>
</evidence>
<reference evidence="6" key="4">
    <citation type="journal article" date="2023" name="Microbiol. Resour. Announc.">
        <title>Complete Genome Sequence of Vulcanisaeta souniana Strain IC-059, a Hyperthermophilic Archaeon Isolated from Hot Spring Water in Japan.</title>
        <authorList>
            <person name="Kato S."/>
            <person name="Itoh T."/>
            <person name="Wu L."/>
            <person name="Ma J."/>
            <person name="Ohkuma M."/>
        </authorList>
    </citation>
    <scope>NUCLEOTIDE SEQUENCE</scope>
    <source>
        <strain evidence="6">JCM 11219</strain>
    </source>
</reference>
<reference evidence="7" key="1">
    <citation type="journal article" date="2014" name="Int. J. Syst. Evol. Microbiol.">
        <title>Complete genome sequence of Corynebacterium casei LMG S-19264T (=DSM 44701T), isolated from a smear-ripened cheese.</title>
        <authorList>
            <consortium name="US DOE Joint Genome Institute (JGI-PGF)"/>
            <person name="Walter F."/>
            <person name="Albersmeier A."/>
            <person name="Kalinowski J."/>
            <person name="Ruckert C."/>
        </authorList>
    </citation>
    <scope>NUCLEOTIDE SEQUENCE</scope>
    <source>
        <strain evidence="7">JCM 11219</strain>
    </source>
</reference>
<evidence type="ECO:0000313" key="6">
    <source>
        <dbReference type="EMBL" id="BDR93141.1"/>
    </source>
</evidence>
<keyword evidence="3" id="KW-0560">Oxidoreductase</keyword>
<comment type="catalytic activity">
    <reaction evidence="4">
        <text>a 2-oxocarboxylate + 2 oxidized [2Fe-2S]-[ferredoxin] + CoA = an acyl-CoA + 2 reduced [2Fe-2S]-[ferredoxin] + CO2 + H(+)</text>
        <dbReference type="Rhea" id="RHEA:42316"/>
        <dbReference type="Rhea" id="RHEA-COMP:10000"/>
        <dbReference type="Rhea" id="RHEA-COMP:10001"/>
        <dbReference type="ChEBI" id="CHEBI:15378"/>
        <dbReference type="ChEBI" id="CHEBI:16526"/>
        <dbReference type="ChEBI" id="CHEBI:33737"/>
        <dbReference type="ChEBI" id="CHEBI:33738"/>
        <dbReference type="ChEBI" id="CHEBI:35179"/>
        <dbReference type="ChEBI" id="CHEBI:57287"/>
        <dbReference type="ChEBI" id="CHEBI:58342"/>
        <dbReference type="EC" id="1.2.7.11"/>
    </reaction>
</comment>
<dbReference type="Proteomes" id="UP000657075">
    <property type="component" value="Unassembled WGS sequence"/>
</dbReference>
<protein>
    <recommendedName>
        <fullName evidence="2">2-oxoacid oxidoreductase (ferredoxin)</fullName>
        <ecNumber evidence="2">1.2.7.11</ecNumber>
    </recommendedName>
</protein>
<accession>A0A830EIT7</accession>
<dbReference type="InterPro" id="IPR051457">
    <property type="entry name" value="2-oxoacid:Fd_oxidoreductase"/>
</dbReference>
<keyword evidence="9" id="KW-1185">Reference proteome</keyword>
<evidence type="ECO:0000313" key="7">
    <source>
        <dbReference type="EMBL" id="GGI87104.1"/>
    </source>
</evidence>
<dbReference type="CDD" id="cd03375">
    <property type="entry name" value="TPP_OGFOR"/>
    <property type="match status" value="1"/>
</dbReference>
<feature type="domain" description="Thiamine pyrophosphate enzyme TPP-binding" evidence="5">
    <location>
        <begin position="74"/>
        <end position="216"/>
    </location>
</feature>
<gene>
    <name evidence="7" type="ORF">GCM10007112_25000</name>
    <name evidence="6" type="ORF">Vsou_22340</name>
</gene>
<dbReference type="GO" id="GO:0018491">
    <property type="term" value="F:2-oxobutyrate synthase activity"/>
    <property type="evidence" value="ECO:0007669"/>
    <property type="project" value="UniProtKB-ARBA"/>
</dbReference>
<dbReference type="Gene3D" id="3.40.50.970">
    <property type="match status" value="1"/>
</dbReference>
<sequence length="278" mass="30535">MSTEAEVTTTGVKVELPKSYEDIKDLIRVDRLPHIWCPGCGLGILLKLLARAIKNSGIPIEKHVIVTGIGCTGRLGGYLKLDAYHVTHGRAIPFAVGLKMANPELEVTVVGGDGDILAIGGNHFIHAARRNDDINVIIVNNFIYGMTGGQYSPTTPKGAKTTTSPYGHYENPFNVPLLAYAAGASYVTRWTVLHQNELYQSLLEMFKVKGFAVVEVLSPCIIYTDRNAMGDAVDLMRVLKERPVIDHRANLADLDIDFSMKKIILGNFVKRERPVSYG</sequence>
<dbReference type="GO" id="GO:0019164">
    <property type="term" value="F:pyruvate synthase activity"/>
    <property type="evidence" value="ECO:0007669"/>
    <property type="project" value="UniProtKB-ARBA"/>
</dbReference>
<evidence type="ECO:0000256" key="1">
    <source>
        <dbReference type="ARBA" id="ARBA00011631"/>
    </source>
</evidence>
<dbReference type="InterPro" id="IPR011766">
    <property type="entry name" value="TPP_enzyme_TPP-bd"/>
</dbReference>